<feature type="compositionally biased region" description="Basic and acidic residues" evidence="8">
    <location>
        <begin position="1230"/>
        <end position="1242"/>
    </location>
</feature>
<feature type="compositionally biased region" description="Basic and acidic residues" evidence="8">
    <location>
        <begin position="978"/>
        <end position="990"/>
    </location>
</feature>
<dbReference type="HOGENOM" id="CLU_004390_0_0_1"/>
<feature type="region of interest" description="Disordered" evidence="8">
    <location>
        <begin position="556"/>
        <end position="592"/>
    </location>
</feature>
<dbReference type="GO" id="GO:0000076">
    <property type="term" value="P:DNA replication checkpoint signaling"/>
    <property type="evidence" value="ECO:0007669"/>
    <property type="project" value="TreeGrafter"/>
</dbReference>
<evidence type="ECO:0000256" key="4">
    <source>
        <dbReference type="ARBA" id="ARBA00022880"/>
    </source>
</evidence>
<dbReference type="OMA" id="VNHHRHT"/>
<evidence type="ECO:0000259" key="9">
    <source>
        <dbReference type="Pfam" id="PF04821"/>
    </source>
</evidence>
<evidence type="ECO:0000256" key="1">
    <source>
        <dbReference type="ARBA" id="ARBA00004123"/>
    </source>
</evidence>
<keyword evidence="4" id="KW-0236">DNA replication inhibitor</keyword>
<evidence type="ECO:0000256" key="5">
    <source>
        <dbReference type="ARBA" id="ARBA00023242"/>
    </source>
</evidence>
<evidence type="ECO:0000256" key="3">
    <source>
        <dbReference type="ARBA" id="ARBA00021529"/>
    </source>
</evidence>
<dbReference type="Pfam" id="PF04821">
    <property type="entry name" value="TIMELESS"/>
    <property type="match status" value="1"/>
</dbReference>
<dbReference type="GO" id="GO:0003677">
    <property type="term" value="F:DNA binding"/>
    <property type="evidence" value="ECO:0007669"/>
    <property type="project" value="TreeGrafter"/>
</dbReference>
<evidence type="ECO:0000256" key="6">
    <source>
        <dbReference type="ARBA" id="ARBA00023254"/>
    </source>
</evidence>
<evidence type="ECO:0000256" key="8">
    <source>
        <dbReference type="SAM" id="MobiDB-lite"/>
    </source>
</evidence>
<dbReference type="PANTHER" id="PTHR22940">
    <property type="entry name" value="TIMEOUT/TIMELESS-2"/>
    <property type="match status" value="1"/>
</dbReference>
<reference evidence="11" key="1">
    <citation type="journal article" date="2011" name="PLoS Pathog.">
        <title>Comparative genomics yields insights into niche adaptation of plant vascular wilt pathogens.</title>
        <authorList>
            <person name="Klosterman S.J."/>
            <person name="Subbarao K.V."/>
            <person name="Kang S."/>
            <person name="Veronese P."/>
            <person name="Gold S.E."/>
            <person name="Thomma B.P.H.J."/>
            <person name="Chen Z."/>
            <person name="Henrissat B."/>
            <person name="Lee Y.-H."/>
            <person name="Park J."/>
            <person name="Garcia-Pedrajas M.D."/>
            <person name="Barbara D.J."/>
            <person name="Anchieta A."/>
            <person name="de Jonge R."/>
            <person name="Santhanam P."/>
            <person name="Maruthachalam K."/>
            <person name="Atallah Z."/>
            <person name="Amyotte S.G."/>
            <person name="Paz Z."/>
            <person name="Inderbitzin P."/>
            <person name="Hayes R.J."/>
            <person name="Heiman D.I."/>
            <person name="Young S."/>
            <person name="Zeng Q."/>
            <person name="Engels R."/>
            <person name="Galagan J."/>
            <person name="Cuomo C.A."/>
            <person name="Dobinson K.F."/>
            <person name="Ma L.-J."/>
        </authorList>
    </citation>
    <scope>NUCLEOTIDE SEQUENCE [LARGE SCALE GENOMIC DNA]</scope>
    <source>
        <strain evidence="11">VaMs.102 / ATCC MYA-4576 / FGSC 10136</strain>
    </source>
</reference>
<dbReference type="InterPro" id="IPR044998">
    <property type="entry name" value="Timeless"/>
</dbReference>
<keyword evidence="10" id="KW-0413">Isomerase</keyword>
<organism evidence="11">
    <name type="scientific">Verticillium alfalfae (strain VaMs.102 / ATCC MYA-4576 / FGSC 10136)</name>
    <name type="common">Verticillium wilt of alfalfa</name>
    <name type="synonym">Verticillium albo-atrum</name>
    <dbReference type="NCBI Taxonomy" id="526221"/>
    <lineage>
        <taxon>Eukaryota</taxon>
        <taxon>Fungi</taxon>
        <taxon>Dikarya</taxon>
        <taxon>Ascomycota</taxon>
        <taxon>Pezizomycotina</taxon>
        <taxon>Sordariomycetes</taxon>
        <taxon>Hypocreomycetidae</taxon>
        <taxon>Glomerellales</taxon>
        <taxon>Plectosphaerellaceae</taxon>
        <taxon>Verticillium</taxon>
    </lineage>
</organism>
<feature type="region of interest" description="Disordered" evidence="8">
    <location>
        <begin position="1276"/>
        <end position="1314"/>
    </location>
</feature>
<dbReference type="OrthoDB" id="310853at2759"/>
<dbReference type="GO" id="GO:0016853">
    <property type="term" value="F:isomerase activity"/>
    <property type="evidence" value="ECO:0007669"/>
    <property type="project" value="UniProtKB-KW"/>
</dbReference>
<dbReference type="PANTHER" id="PTHR22940:SF4">
    <property type="entry name" value="PROTEIN TIMELESS HOMOLOG"/>
    <property type="match status" value="1"/>
</dbReference>
<feature type="compositionally biased region" description="Basic residues" evidence="8">
    <location>
        <begin position="558"/>
        <end position="569"/>
    </location>
</feature>
<keyword evidence="5" id="KW-0539">Nucleus</keyword>
<gene>
    <name evidence="10" type="ORF">VDBG_00233</name>
</gene>
<dbReference type="Proteomes" id="UP000008698">
    <property type="component" value="Unassembled WGS sequence"/>
</dbReference>
<name>C9S978_VERA1</name>
<evidence type="ECO:0000256" key="2">
    <source>
        <dbReference type="ARBA" id="ARBA00008174"/>
    </source>
</evidence>
<dbReference type="GO" id="GO:0043111">
    <property type="term" value="P:replication fork arrest"/>
    <property type="evidence" value="ECO:0007669"/>
    <property type="project" value="TreeGrafter"/>
</dbReference>
<dbReference type="GO" id="GO:0006281">
    <property type="term" value="P:DNA repair"/>
    <property type="evidence" value="ECO:0007669"/>
    <property type="project" value="TreeGrafter"/>
</dbReference>
<dbReference type="GO" id="GO:0051321">
    <property type="term" value="P:meiotic cell cycle"/>
    <property type="evidence" value="ECO:0007669"/>
    <property type="project" value="UniProtKB-KW"/>
</dbReference>
<feature type="region of interest" description="Disordered" evidence="8">
    <location>
        <begin position="900"/>
        <end position="990"/>
    </location>
</feature>
<comment type="subcellular location">
    <subcellularLocation>
        <location evidence="1">Nucleus</location>
    </subcellularLocation>
</comment>
<proteinExistence type="inferred from homology"/>
<feature type="domain" description="Timeless N-terminal" evidence="9">
    <location>
        <begin position="36"/>
        <end position="305"/>
    </location>
</feature>
<feature type="compositionally biased region" description="Acidic residues" evidence="8">
    <location>
        <begin position="575"/>
        <end position="589"/>
    </location>
</feature>
<evidence type="ECO:0000313" key="10">
    <source>
        <dbReference type="EMBL" id="EEY14126.1"/>
    </source>
</evidence>
<comment type="similarity">
    <text evidence="2">Belongs to the timeless family.</text>
</comment>
<dbReference type="InterPro" id="IPR006906">
    <property type="entry name" value="Timeless_N"/>
</dbReference>
<dbReference type="EMBL" id="DS985214">
    <property type="protein sequence ID" value="EEY14126.1"/>
    <property type="molecule type" value="Genomic_DNA"/>
</dbReference>
<dbReference type="GO" id="GO:0031298">
    <property type="term" value="C:replication fork protection complex"/>
    <property type="evidence" value="ECO:0007669"/>
    <property type="project" value="TreeGrafter"/>
</dbReference>
<feature type="compositionally biased region" description="Acidic residues" evidence="8">
    <location>
        <begin position="911"/>
        <end position="927"/>
    </location>
</feature>
<keyword evidence="7" id="KW-0131">Cell cycle</keyword>
<dbReference type="STRING" id="526221.C9S978"/>
<feature type="region of interest" description="Disordered" evidence="8">
    <location>
        <begin position="1122"/>
        <end position="1145"/>
    </location>
</feature>
<dbReference type="GeneID" id="9528660"/>
<protein>
    <recommendedName>
        <fullName evidence="3">Topoisomerase 1-associated factor 1</fullName>
    </recommendedName>
</protein>
<keyword evidence="11" id="KW-1185">Reference proteome</keyword>
<dbReference type="KEGG" id="val:VDBG_00233"/>
<dbReference type="RefSeq" id="XP_003008552.1">
    <property type="nucleotide sequence ID" value="XM_003008506.1"/>
</dbReference>
<sequence length="1413" mass="158066">MEMPDGTTDIVHPEVRAHINSLVSALGGISADDDGRYNLGDDALEVLRDLKKWIRFYDEKTNRMDVARCIAEANLIDGDLLPILATWPENSTDNKFRSRIALACFEIMVPLTWPVERDPEQTTVNHHRHMPALQLAQVGYKRSIINFDGARILHAAARVALPAMAAPIGERTPRDQGIIKLVLFFLRNVAMIEPQPNVKYEGEESQISRSATIDAFSYQDIFMVLLTIASNMGEDFRTEDVTIMEIIYHLVKRVDVKKLFMSEQQVNKAKADELSVMMGKENAMLKAQNRKGPTRHNRFGTVIWVKRADGKMTAVSGQEALVDVASRRKKMDETKKFKPPRKARSKTDSHMKDLGELPKLDARAYSQLRSFVEEFLDAGFNPLFEHVRKSIDREASHVLSYHRRQFLYLVAWFLEAERTRKSSQRASAPKNSAEEVSSFNLVAAVLNQSTFITLNRTMTQAWEHKDWPELTASMRCLTQILLTVQEMSHSPNEDDQEIAENTLSRLFYEDAMHDLIANVVRQYKEQGFDYLDAATELTHHFLRILEAYSKQNVDMQVRSRRRTRRKKKAAKEASADGEGDEDEADDSGDDEKNAELTTKERKFDFQRFSARFTPQGVVDTFVAFTKFYKDLSDEQLKRAHRYFYRVAFKHDASVMLFRVDIVHLLHEMVKGPEPLDKASSMYKEWEELAKQILRKCFKKIDERPALLIEMLFSKISSTAHYLEYGFEKQTISTSRPRPAADLEFKYTEDREQQMAIAVGVLLDKSQSDHIAWVKKILTNAEQERRALAAAEEILPSVEATGDNDEPVDKPADSFMPYTARPDNDARQAAMFKNAHLRLLMRLAGLERHAPAIDESPDSLWVVPASATPDQLRETLDLINKAEFSPPVFEEGVLAEHQLRRKTATRKKAQYDDDDGEGEDDDDDEDGDVANAALFPAGGPTERKVVNGKKKKKNKTRHVRKRRERDPDASGSDDDDEAARDRARARRERERAKLEKIKSQLYVAASDDETDDERDAAFFAREEAQLQEKQHSVTVSQFLLAVSPARPPRRRGAHGPFHVVGSSGWSAVCASYVLHDERLARGLRSAAQHVARLDDMGARQVALLVCFGASLLDGESFGVEGAWGRGRGKGRPRIPATPREAKQEEVPVKARRLSKRKLGALCDERGDYCEEDGQKNGKGQSQENVANADVPEIDEPVAVRRRQEGDADERQGCAVVLEEDADVMVEETARPELAADVRDHEDEQGSNDGQVEARSVGESLEHLDALLQIDEGDVEAKDVTGEAGDPSQPVARVGDGKNPVEDERPDTDPTHEGEIVDTSGLHDVVDGAVEVRIGPDQIIGRGGEDDGPLLGGDVVVGVSNTVSAERGSVSTGRGTSGAGSAAPILVSSVLAETMATVVDRAEACSGGLLWLMLG</sequence>
<feature type="region of interest" description="Disordered" evidence="8">
    <location>
        <begin position="1169"/>
        <end position="1192"/>
    </location>
</feature>
<dbReference type="eggNOG" id="KOG1974">
    <property type="taxonomic scope" value="Eukaryota"/>
</dbReference>
<feature type="compositionally biased region" description="Basic and acidic residues" evidence="8">
    <location>
        <begin position="1293"/>
        <end position="1313"/>
    </location>
</feature>
<feature type="region of interest" description="Disordered" evidence="8">
    <location>
        <begin position="1230"/>
        <end position="1249"/>
    </location>
</feature>
<evidence type="ECO:0000256" key="7">
    <source>
        <dbReference type="ARBA" id="ARBA00023306"/>
    </source>
</evidence>
<feature type="compositionally biased region" description="Basic residues" evidence="8">
    <location>
        <begin position="945"/>
        <end position="962"/>
    </location>
</feature>
<keyword evidence="6" id="KW-0469">Meiosis</keyword>
<evidence type="ECO:0000313" key="11">
    <source>
        <dbReference type="Proteomes" id="UP000008698"/>
    </source>
</evidence>
<accession>C9S978</accession>